<proteinExistence type="predicted"/>
<evidence type="ECO:0000313" key="1">
    <source>
        <dbReference type="EMBL" id="KKK58748.1"/>
    </source>
</evidence>
<dbReference type="EMBL" id="LAZR01063819">
    <property type="protein sequence ID" value="KKK58748.1"/>
    <property type="molecule type" value="Genomic_DNA"/>
</dbReference>
<accession>A0A0F8WQ11</accession>
<comment type="caution">
    <text evidence="1">The sequence shown here is derived from an EMBL/GenBank/DDBJ whole genome shotgun (WGS) entry which is preliminary data.</text>
</comment>
<sequence length="47" mass="5146">MNTYKISSSFEELSKTLELVSDPVARHILSARIAIDLAGRGIEVNLS</sequence>
<protein>
    <submittedName>
        <fullName evidence="1">Uncharacterized protein</fullName>
    </submittedName>
</protein>
<reference evidence="1" key="1">
    <citation type="journal article" date="2015" name="Nature">
        <title>Complex archaea that bridge the gap between prokaryotes and eukaryotes.</title>
        <authorList>
            <person name="Spang A."/>
            <person name="Saw J.H."/>
            <person name="Jorgensen S.L."/>
            <person name="Zaremba-Niedzwiedzka K."/>
            <person name="Martijn J."/>
            <person name="Lind A.E."/>
            <person name="van Eijk R."/>
            <person name="Schleper C."/>
            <person name="Guy L."/>
            <person name="Ettema T.J."/>
        </authorList>
    </citation>
    <scope>NUCLEOTIDE SEQUENCE</scope>
</reference>
<gene>
    <name evidence="1" type="ORF">LCGC14_3041280</name>
</gene>
<dbReference type="AlphaFoldDB" id="A0A0F8WQ11"/>
<organism evidence="1">
    <name type="scientific">marine sediment metagenome</name>
    <dbReference type="NCBI Taxonomy" id="412755"/>
    <lineage>
        <taxon>unclassified sequences</taxon>
        <taxon>metagenomes</taxon>
        <taxon>ecological metagenomes</taxon>
    </lineage>
</organism>
<name>A0A0F8WQ11_9ZZZZ</name>